<name>A0A6A6EJX1_9PEZI</name>
<feature type="region of interest" description="Disordered" evidence="1">
    <location>
        <begin position="1"/>
        <end position="219"/>
    </location>
</feature>
<dbReference type="OrthoDB" id="3189033at2759"/>
<feature type="compositionally biased region" description="Low complexity" evidence="1">
    <location>
        <begin position="325"/>
        <end position="342"/>
    </location>
</feature>
<evidence type="ECO:0000313" key="2">
    <source>
        <dbReference type="EMBL" id="KAF2190440.1"/>
    </source>
</evidence>
<keyword evidence="3" id="KW-1185">Reference proteome</keyword>
<organism evidence="2 3">
    <name type="scientific">Zopfia rhizophila CBS 207.26</name>
    <dbReference type="NCBI Taxonomy" id="1314779"/>
    <lineage>
        <taxon>Eukaryota</taxon>
        <taxon>Fungi</taxon>
        <taxon>Dikarya</taxon>
        <taxon>Ascomycota</taxon>
        <taxon>Pezizomycotina</taxon>
        <taxon>Dothideomycetes</taxon>
        <taxon>Dothideomycetes incertae sedis</taxon>
        <taxon>Zopfiaceae</taxon>
        <taxon>Zopfia</taxon>
    </lineage>
</organism>
<evidence type="ECO:0008006" key="4">
    <source>
        <dbReference type="Google" id="ProtNLM"/>
    </source>
</evidence>
<feature type="compositionally biased region" description="Polar residues" evidence="1">
    <location>
        <begin position="91"/>
        <end position="101"/>
    </location>
</feature>
<accession>A0A6A6EJX1</accession>
<proteinExistence type="predicted"/>
<dbReference type="Proteomes" id="UP000800200">
    <property type="component" value="Unassembled WGS sequence"/>
</dbReference>
<dbReference type="EMBL" id="ML994618">
    <property type="protein sequence ID" value="KAF2190440.1"/>
    <property type="molecule type" value="Genomic_DNA"/>
</dbReference>
<sequence length="626" mass="68967">MASAQLSEPIVARSGSSIHSREEDEFIQQNEEYPLDVVSDYPEQPPSHAARTDPLSLENVQTHSDHPDEPPPPYEEPIADAPQIAPVEYSCDNSPQLIVSSNPEFPEPPPRNPARLGSNLPELSPIQPLGSPASPQDSILYPAPLHPRPLSSHSSPHSIPRRPVSSQDTGRTFSSAKAREAGFEIQPPSPGRRDSSTSLPSIILVPSTEPPKHTREPGKLTAYLIPYPKPRLQGVRVEDIPDRFLVYTPPAPPLSKPAPGEKEGHWHKTQRQWQEDVRKATMSKASKATWKGMKATATIVIGRGVSLTKTTNLEFLDRVSEGAITSTAEETTESTDSNTTTSPQPSPGLAPNGVELPPNCPLRTSSTTSLDKDTKPKTLEELTLIYPPSLPLNPEKIRTEFADSLLRTRDKSRRDAVVASSLLPLAAAIDASLIFTFGGLTEVSGVWAYSSIRGAMTSKKMTRGIVLGEEQAAEKEVEVRGCTCGHHEHDFGSPEAIVKGKGKAKKGSITLRMQQSNQLEILKRALDIACLKRDFHMFPHIHENAGDVNETVVLEAIGWQPTRRQGRDLEIEFNKGRIERLSPEQDEQWQIKEAKDDVRRIMKKGASEWVSWCKSFQKDPEGAMKK</sequence>
<gene>
    <name evidence="2" type="ORF">K469DRAFT_721298</name>
</gene>
<feature type="compositionally biased region" description="Low complexity" evidence="1">
    <location>
        <begin position="148"/>
        <end position="166"/>
    </location>
</feature>
<evidence type="ECO:0000256" key="1">
    <source>
        <dbReference type="SAM" id="MobiDB-lite"/>
    </source>
</evidence>
<dbReference type="AlphaFoldDB" id="A0A6A6EJX1"/>
<evidence type="ECO:0000313" key="3">
    <source>
        <dbReference type="Proteomes" id="UP000800200"/>
    </source>
</evidence>
<feature type="region of interest" description="Disordered" evidence="1">
    <location>
        <begin position="325"/>
        <end position="374"/>
    </location>
</feature>
<protein>
    <recommendedName>
        <fullName evidence="4">Secreted protein</fullName>
    </recommendedName>
</protein>
<reference evidence="2" key="1">
    <citation type="journal article" date="2020" name="Stud. Mycol.">
        <title>101 Dothideomycetes genomes: a test case for predicting lifestyles and emergence of pathogens.</title>
        <authorList>
            <person name="Haridas S."/>
            <person name="Albert R."/>
            <person name="Binder M."/>
            <person name="Bloem J."/>
            <person name="Labutti K."/>
            <person name="Salamov A."/>
            <person name="Andreopoulos B."/>
            <person name="Baker S."/>
            <person name="Barry K."/>
            <person name="Bills G."/>
            <person name="Bluhm B."/>
            <person name="Cannon C."/>
            <person name="Castanera R."/>
            <person name="Culley D."/>
            <person name="Daum C."/>
            <person name="Ezra D."/>
            <person name="Gonzalez J."/>
            <person name="Henrissat B."/>
            <person name="Kuo A."/>
            <person name="Liang C."/>
            <person name="Lipzen A."/>
            <person name="Lutzoni F."/>
            <person name="Magnuson J."/>
            <person name="Mondo S."/>
            <person name="Nolan M."/>
            <person name="Ohm R."/>
            <person name="Pangilinan J."/>
            <person name="Park H.-J."/>
            <person name="Ramirez L."/>
            <person name="Alfaro M."/>
            <person name="Sun H."/>
            <person name="Tritt A."/>
            <person name="Yoshinaga Y."/>
            <person name="Zwiers L.-H."/>
            <person name="Turgeon B."/>
            <person name="Goodwin S."/>
            <person name="Spatafora J."/>
            <person name="Crous P."/>
            <person name="Grigoriev I."/>
        </authorList>
    </citation>
    <scope>NUCLEOTIDE SEQUENCE</scope>
    <source>
        <strain evidence="2">CBS 207.26</strain>
    </source>
</reference>
<feature type="region of interest" description="Disordered" evidence="1">
    <location>
        <begin position="250"/>
        <end position="274"/>
    </location>
</feature>